<dbReference type="STRING" id="1073089.A0A1L9RQ27"/>
<dbReference type="OrthoDB" id="433474at2759"/>
<dbReference type="Pfam" id="PF07859">
    <property type="entry name" value="Abhydrolase_3"/>
    <property type="match status" value="1"/>
</dbReference>
<dbReference type="Proteomes" id="UP000184383">
    <property type="component" value="Unassembled WGS sequence"/>
</dbReference>
<dbReference type="InterPro" id="IPR013094">
    <property type="entry name" value="AB_hydrolase_3"/>
</dbReference>
<dbReference type="InterPro" id="IPR029058">
    <property type="entry name" value="AB_hydrolase_fold"/>
</dbReference>
<dbReference type="Gene3D" id="3.40.50.1820">
    <property type="entry name" value="alpha/beta hydrolase"/>
    <property type="match status" value="1"/>
</dbReference>
<organism evidence="2 3">
    <name type="scientific">Aspergillus wentii DTO 134E9</name>
    <dbReference type="NCBI Taxonomy" id="1073089"/>
    <lineage>
        <taxon>Eukaryota</taxon>
        <taxon>Fungi</taxon>
        <taxon>Dikarya</taxon>
        <taxon>Ascomycota</taxon>
        <taxon>Pezizomycotina</taxon>
        <taxon>Eurotiomycetes</taxon>
        <taxon>Eurotiomycetidae</taxon>
        <taxon>Eurotiales</taxon>
        <taxon>Aspergillaceae</taxon>
        <taxon>Aspergillus</taxon>
        <taxon>Aspergillus subgen. Cremei</taxon>
    </lineage>
</organism>
<proteinExistence type="predicted"/>
<evidence type="ECO:0000313" key="3">
    <source>
        <dbReference type="Proteomes" id="UP000184383"/>
    </source>
</evidence>
<evidence type="ECO:0000259" key="1">
    <source>
        <dbReference type="Pfam" id="PF07859"/>
    </source>
</evidence>
<keyword evidence="3" id="KW-1185">Reference proteome</keyword>
<dbReference type="VEuPathDB" id="FungiDB:ASPWEDRAFT_181934"/>
<sequence>MLHGASAGDGLCLGVSLLYRDRNQPPPLFALVLFAPMVDDVNDSGSAHAFSGVGVWDRAVNGQGWDALLGSRRGTDDVSIYAAPIRATDFSGLPTMYVDVGSTETFRDENVLLVQKVWRDGVQCELHESYEDAVGLV</sequence>
<dbReference type="AlphaFoldDB" id="A0A1L9RQ27"/>
<dbReference type="EMBL" id="KV878211">
    <property type="protein sequence ID" value="OJJ37002.1"/>
    <property type="molecule type" value="Genomic_DNA"/>
</dbReference>
<gene>
    <name evidence="2" type="ORF">ASPWEDRAFT_181934</name>
</gene>
<dbReference type="GO" id="GO:0016787">
    <property type="term" value="F:hydrolase activity"/>
    <property type="evidence" value="ECO:0007669"/>
    <property type="project" value="InterPro"/>
</dbReference>
<dbReference type="RefSeq" id="XP_040690678.1">
    <property type="nucleotide sequence ID" value="XM_040831892.1"/>
</dbReference>
<feature type="domain" description="Alpha/beta hydrolase fold-3" evidence="1">
    <location>
        <begin position="2"/>
        <end position="128"/>
    </location>
</feature>
<dbReference type="GeneID" id="63747740"/>
<dbReference type="SUPFAM" id="SSF53474">
    <property type="entry name" value="alpha/beta-Hydrolases"/>
    <property type="match status" value="1"/>
</dbReference>
<protein>
    <recommendedName>
        <fullName evidence="1">Alpha/beta hydrolase fold-3 domain-containing protein</fullName>
    </recommendedName>
</protein>
<reference evidence="3" key="1">
    <citation type="journal article" date="2017" name="Genome Biol.">
        <title>Comparative genomics reveals high biological diversity and specific adaptations in the industrially and medically important fungal genus Aspergillus.</title>
        <authorList>
            <person name="de Vries R.P."/>
            <person name="Riley R."/>
            <person name="Wiebenga A."/>
            <person name="Aguilar-Osorio G."/>
            <person name="Amillis S."/>
            <person name="Uchima C.A."/>
            <person name="Anderluh G."/>
            <person name="Asadollahi M."/>
            <person name="Askin M."/>
            <person name="Barry K."/>
            <person name="Battaglia E."/>
            <person name="Bayram O."/>
            <person name="Benocci T."/>
            <person name="Braus-Stromeyer S.A."/>
            <person name="Caldana C."/>
            <person name="Canovas D."/>
            <person name="Cerqueira G.C."/>
            <person name="Chen F."/>
            <person name="Chen W."/>
            <person name="Choi C."/>
            <person name="Clum A."/>
            <person name="Dos Santos R.A."/>
            <person name="Damasio A.R."/>
            <person name="Diallinas G."/>
            <person name="Emri T."/>
            <person name="Fekete E."/>
            <person name="Flipphi M."/>
            <person name="Freyberg S."/>
            <person name="Gallo A."/>
            <person name="Gournas C."/>
            <person name="Habgood R."/>
            <person name="Hainaut M."/>
            <person name="Harispe M.L."/>
            <person name="Henrissat B."/>
            <person name="Hilden K.S."/>
            <person name="Hope R."/>
            <person name="Hossain A."/>
            <person name="Karabika E."/>
            <person name="Karaffa L."/>
            <person name="Karanyi Z."/>
            <person name="Krasevec N."/>
            <person name="Kuo A."/>
            <person name="Kusch H."/>
            <person name="LaButti K."/>
            <person name="Lagendijk E.L."/>
            <person name="Lapidus A."/>
            <person name="Levasseur A."/>
            <person name="Lindquist E."/>
            <person name="Lipzen A."/>
            <person name="Logrieco A.F."/>
            <person name="MacCabe A."/>
            <person name="Maekelae M.R."/>
            <person name="Malavazi I."/>
            <person name="Melin P."/>
            <person name="Meyer V."/>
            <person name="Mielnichuk N."/>
            <person name="Miskei M."/>
            <person name="Molnar A.P."/>
            <person name="Mule G."/>
            <person name="Ngan C.Y."/>
            <person name="Orejas M."/>
            <person name="Orosz E."/>
            <person name="Ouedraogo J.P."/>
            <person name="Overkamp K.M."/>
            <person name="Park H.-S."/>
            <person name="Perrone G."/>
            <person name="Piumi F."/>
            <person name="Punt P.J."/>
            <person name="Ram A.F."/>
            <person name="Ramon A."/>
            <person name="Rauscher S."/>
            <person name="Record E."/>
            <person name="Riano-Pachon D.M."/>
            <person name="Robert V."/>
            <person name="Roehrig J."/>
            <person name="Ruller R."/>
            <person name="Salamov A."/>
            <person name="Salih N.S."/>
            <person name="Samson R.A."/>
            <person name="Sandor E."/>
            <person name="Sanguinetti M."/>
            <person name="Schuetze T."/>
            <person name="Sepcic K."/>
            <person name="Shelest E."/>
            <person name="Sherlock G."/>
            <person name="Sophianopoulou V."/>
            <person name="Squina F.M."/>
            <person name="Sun H."/>
            <person name="Susca A."/>
            <person name="Todd R.B."/>
            <person name="Tsang A."/>
            <person name="Unkles S.E."/>
            <person name="van de Wiele N."/>
            <person name="van Rossen-Uffink D."/>
            <person name="Oliveira J.V."/>
            <person name="Vesth T.C."/>
            <person name="Visser J."/>
            <person name="Yu J.-H."/>
            <person name="Zhou M."/>
            <person name="Andersen M.R."/>
            <person name="Archer D.B."/>
            <person name="Baker S.E."/>
            <person name="Benoit I."/>
            <person name="Brakhage A.A."/>
            <person name="Braus G.H."/>
            <person name="Fischer R."/>
            <person name="Frisvad J.C."/>
            <person name="Goldman G.H."/>
            <person name="Houbraken J."/>
            <person name="Oakley B."/>
            <person name="Pocsi I."/>
            <person name="Scazzocchio C."/>
            <person name="Seiboth B."/>
            <person name="vanKuyk P.A."/>
            <person name="Wortman J."/>
            <person name="Dyer P.S."/>
            <person name="Grigoriev I.V."/>
        </authorList>
    </citation>
    <scope>NUCLEOTIDE SEQUENCE [LARGE SCALE GENOMIC DNA]</scope>
    <source>
        <strain evidence="3">DTO 134E9</strain>
    </source>
</reference>
<accession>A0A1L9RQ27</accession>
<name>A0A1L9RQ27_ASPWE</name>
<evidence type="ECO:0000313" key="2">
    <source>
        <dbReference type="EMBL" id="OJJ37002.1"/>
    </source>
</evidence>